<dbReference type="HOGENOM" id="CLU_1288465_0_0_9"/>
<evidence type="ECO:0000313" key="2">
    <source>
        <dbReference type="EMBL" id="EER74571.1"/>
    </source>
</evidence>
<sequence length="214" mass="24571">MSQKSHQGHDFKYLFNLLFALSQLVNIFFSLAFAEGFSEVLGMASETDYGNPTAGPVALFFPVYLLWRGFNYKIIHWFGYHAKADLNYQYVPPTLLGGGLAIVLPDFRKMSPKYKARYQQRSKLFQTIFYLGFVAWTWAVCYYGVKICYAITEFIGITNSSSAASMGITIVVMMFAEWKLTQLYYKVFPKVFKLDVIMTEHSQPVVGLRKKESE</sequence>
<reference evidence="2 3" key="1">
    <citation type="submission" date="2009-04" db="EMBL/GenBank/DDBJ databases">
        <authorList>
            <person name="Qin X."/>
            <person name="Bachman B."/>
            <person name="Battles P."/>
            <person name="Bell A."/>
            <person name="Bess C."/>
            <person name="Bickham C."/>
            <person name="Chaboub L."/>
            <person name="Chen D."/>
            <person name="Coyle M."/>
            <person name="Deiros D.R."/>
            <person name="Dinh H."/>
            <person name="Forbes L."/>
            <person name="Fowler G."/>
            <person name="Francisco L."/>
            <person name="Fu Q."/>
            <person name="Gubbala S."/>
            <person name="Hale W."/>
            <person name="Han Y."/>
            <person name="Hemphill L."/>
            <person name="Highlander S.K."/>
            <person name="Hirani K."/>
            <person name="Hogues M."/>
            <person name="Jackson L."/>
            <person name="Jakkamsetti A."/>
            <person name="Javaid M."/>
            <person name="Jiang H."/>
            <person name="Korchina V."/>
            <person name="Kovar C."/>
            <person name="Lara F."/>
            <person name="Lee S."/>
            <person name="Mata R."/>
            <person name="Mathew T."/>
            <person name="Moen C."/>
            <person name="Morales K."/>
            <person name="Munidasa M."/>
            <person name="Nazareth L."/>
            <person name="Ngo R."/>
            <person name="Nguyen L."/>
            <person name="Okwuonu G."/>
            <person name="Ongeri F."/>
            <person name="Patil S."/>
            <person name="Petrosino J."/>
            <person name="Pham C."/>
            <person name="Pham P."/>
            <person name="Pu L.-L."/>
            <person name="Puazo M."/>
            <person name="Raj R."/>
            <person name="Reid J."/>
            <person name="Rouhana J."/>
            <person name="Saada N."/>
            <person name="Shang Y."/>
            <person name="Simmons D."/>
            <person name="Thornton R."/>
            <person name="Warren J."/>
            <person name="Weissenberger G."/>
            <person name="Zhang J."/>
            <person name="Zhang L."/>
            <person name="Zhou C."/>
            <person name="Zhu D."/>
            <person name="Muzny D."/>
            <person name="Worley K."/>
            <person name="Gibbs R."/>
        </authorList>
    </citation>
    <scope>NUCLEOTIDE SEQUENCE [LARGE SCALE GENOMIC DNA]</scope>
    <source>
        <strain evidence="2 3">ATCC 33313</strain>
    </source>
</reference>
<keyword evidence="3" id="KW-1185">Reference proteome</keyword>
<dbReference type="OrthoDB" id="2237474at2"/>
<protein>
    <submittedName>
        <fullName evidence="2">Uncharacterized protein</fullName>
    </submittedName>
</protein>
<feature type="transmembrane region" description="Helical" evidence="1">
    <location>
        <begin position="128"/>
        <end position="145"/>
    </location>
</feature>
<keyword evidence="1" id="KW-1133">Transmembrane helix</keyword>
<evidence type="ECO:0000256" key="1">
    <source>
        <dbReference type="SAM" id="Phobius"/>
    </source>
</evidence>
<proteinExistence type="predicted"/>
<feature type="transmembrane region" description="Helical" evidence="1">
    <location>
        <begin position="49"/>
        <end position="67"/>
    </location>
</feature>
<dbReference type="Proteomes" id="UP000004528">
    <property type="component" value="Unassembled WGS sequence"/>
</dbReference>
<dbReference type="RefSeq" id="WP_002828643.1">
    <property type="nucleotide sequence ID" value="NZ_GG697132.1"/>
</dbReference>
<organism evidence="2 3">
    <name type="scientific">Weissella paramesenteroides ATCC 33313</name>
    <dbReference type="NCBI Taxonomy" id="585506"/>
    <lineage>
        <taxon>Bacteria</taxon>
        <taxon>Bacillati</taxon>
        <taxon>Bacillota</taxon>
        <taxon>Bacilli</taxon>
        <taxon>Lactobacillales</taxon>
        <taxon>Lactobacillaceae</taxon>
        <taxon>Weissella</taxon>
    </lineage>
</organism>
<dbReference type="AlphaFoldDB" id="C5RAQ2"/>
<keyword evidence="1" id="KW-0472">Membrane</keyword>
<gene>
    <name evidence="2" type="ORF">HMPREF0877_1047</name>
</gene>
<keyword evidence="1" id="KW-0812">Transmembrane</keyword>
<comment type="caution">
    <text evidence="2">The sequence shown here is derived from an EMBL/GenBank/DDBJ whole genome shotgun (WGS) entry which is preliminary data.</text>
</comment>
<name>C5RAQ2_WEIPA</name>
<feature type="transmembrane region" description="Helical" evidence="1">
    <location>
        <begin position="157"/>
        <end position="176"/>
    </location>
</feature>
<evidence type="ECO:0000313" key="3">
    <source>
        <dbReference type="Proteomes" id="UP000004528"/>
    </source>
</evidence>
<dbReference type="STRING" id="585506.HMPREF0877_1047"/>
<feature type="transmembrane region" description="Helical" evidence="1">
    <location>
        <begin position="87"/>
        <end position="107"/>
    </location>
</feature>
<accession>C5RAQ2</accession>
<feature type="transmembrane region" description="Helical" evidence="1">
    <location>
        <begin position="13"/>
        <end position="37"/>
    </location>
</feature>
<dbReference type="EMBL" id="ACKU01000014">
    <property type="protein sequence ID" value="EER74571.1"/>
    <property type="molecule type" value="Genomic_DNA"/>
</dbReference>